<comment type="caution">
    <text evidence="2">The sequence shown here is derived from an EMBL/GenBank/DDBJ whole genome shotgun (WGS) entry which is preliminary data.</text>
</comment>
<dbReference type="EMBL" id="MHUT01000018">
    <property type="protein sequence ID" value="OHA80548.1"/>
    <property type="molecule type" value="Genomic_DNA"/>
</dbReference>
<dbReference type="Gene3D" id="2.40.10.120">
    <property type="match status" value="1"/>
</dbReference>
<sequence length="333" mass="36298">MKSNKILILTTAFASILTLSGVGYVSVRQYQNYQEARVGEAKQAQEQSIALRDAAVEIKKLKQESELAKQKQTSLEERVGDAAKSSVQNLSISSTELAPYLTGVVEIDCVDTKGSGSLWNLPGVGYVVLTNKHVVTKPYPATGTCWVMISDSERSKISGDFNTIGVYDLNPIKRFAYKYQQAVNSKVDIAVYPIENKNFAEISNPIEGLNYKISSLKKCPEEMPAGSPIVLLGFPAFTEKTIEVFGSSQNKSFRTITNGIISAHDTSVTGIFGDLPYVNYFVSAKIDSGNSGGIAFSKDSRGLCVLGIPTWLTVGNYETQGLIQNIHNAFYSK</sequence>
<keyword evidence="1" id="KW-0175">Coiled coil</keyword>
<dbReference type="SUPFAM" id="SSF50494">
    <property type="entry name" value="Trypsin-like serine proteases"/>
    <property type="match status" value="1"/>
</dbReference>
<dbReference type="Proteomes" id="UP000179118">
    <property type="component" value="Unassembled WGS sequence"/>
</dbReference>
<evidence type="ECO:0000313" key="3">
    <source>
        <dbReference type="Proteomes" id="UP000179118"/>
    </source>
</evidence>
<dbReference type="AlphaFoldDB" id="A0A1G2S752"/>
<evidence type="ECO:0000313" key="2">
    <source>
        <dbReference type="EMBL" id="OHA80548.1"/>
    </source>
</evidence>
<dbReference type="Pfam" id="PF13365">
    <property type="entry name" value="Trypsin_2"/>
    <property type="match status" value="1"/>
</dbReference>
<evidence type="ECO:0000256" key="1">
    <source>
        <dbReference type="SAM" id="Coils"/>
    </source>
</evidence>
<reference evidence="2 3" key="1">
    <citation type="journal article" date="2016" name="Nat. Commun.">
        <title>Thousands of microbial genomes shed light on interconnected biogeochemical processes in an aquifer system.</title>
        <authorList>
            <person name="Anantharaman K."/>
            <person name="Brown C.T."/>
            <person name="Hug L.A."/>
            <person name="Sharon I."/>
            <person name="Castelle C.J."/>
            <person name="Probst A.J."/>
            <person name="Thomas B.C."/>
            <person name="Singh A."/>
            <person name="Wilkins M.J."/>
            <person name="Karaoz U."/>
            <person name="Brodie E.L."/>
            <person name="Williams K.H."/>
            <person name="Hubbard S.S."/>
            <person name="Banfield J.F."/>
        </authorList>
    </citation>
    <scope>NUCLEOTIDE SEQUENCE [LARGE SCALE GENOMIC DNA]</scope>
</reference>
<name>A0A1G2S752_9BACT</name>
<dbReference type="InterPro" id="IPR009003">
    <property type="entry name" value="Peptidase_S1_PA"/>
</dbReference>
<gene>
    <name evidence="2" type="ORF">A3D51_00530</name>
</gene>
<feature type="coiled-coil region" evidence="1">
    <location>
        <begin position="44"/>
        <end position="78"/>
    </location>
</feature>
<organism evidence="2 3">
    <name type="scientific">Candidatus Yonathbacteria bacterium RIFCSPHIGHO2_02_FULL_44_14</name>
    <dbReference type="NCBI Taxonomy" id="1802724"/>
    <lineage>
        <taxon>Bacteria</taxon>
        <taxon>Candidatus Yonathiibacteriota</taxon>
    </lineage>
</organism>
<proteinExistence type="predicted"/>
<evidence type="ECO:0008006" key="4">
    <source>
        <dbReference type="Google" id="ProtNLM"/>
    </source>
</evidence>
<protein>
    <recommendedName>
        <fullName evidence="4">Serine protease</fullName>
    </recommendedName>
</protein>
<accession>A0A1G2S752</accession>